<accession>S7WS29</accession>
<comment type="caution">
    <text evidence="3">The sequence shown here is derived from an EMBL/GenBank/DDBJ whole genome shotgun (WGS) entry which is preliminary data.</text>
</comment>
<proteinExistence type="predicted"/>
<dbReference type="Pfam" id="PF13173">
    <property type="entry name" value="AAA_14"/>
    <property type="match status" value="1"/>
</dbReference>
<evidence type="ECO:0000313" key="4">
    <source>
        <dbReference type="Proteomes" id="UP000014974"/>
    </source>
</evidence>
<dbReference type="Pfam" id="PF13635">
    <property type="entry name" value="DUF4143"/>
    <property type="match status" value="1"/>
</dbReference>
<dbReference type="Gene3D" id="3.40.50.300">
    <property type="entry name" value="P-loop containing nucleotide triphosphate hydrolases"/>
    <property type="match status" value="1"/>
</dbReference>
<evidence type="ECO:0000259" key="1">
    <source>
        <dbReference type="Pfam" id="PF13173"/>
    </source>
</evidence>
<dbReference type="InterPro" id="IPR027417">
    <property type="entry name" value="P-loop_NTPase"/>
</dbReference>
<feature type="domain" description="DUF4143" evidence="2">
    <location>
        <begin position="258"/>
        <end position="410"/>
    </location>
</feature>
<dbReference type="InterPro" id="IPR041682">
    <property type="entry name" value="AAA_14"/>
</dbReference>
<dbReference type="AlphaFoldDB" id="S7WS29"/>
<dbReference type="SUPFAM" id="SSF52540">
    <property type="entry name" value="P-loop containing nucleoside triphosphate hydrolases"/>
    <property type="match status" value="1"/>
</dbReference>
<sequence>MIREISKNQVLDRIRFENPWWIEGKIEADYDEMPRRLYFELFKPLVKEREIRRAVVLMGPRRVGKTVMLYHMVQELIDNGANPKKIIFITIENPIYNNISLEQLFNYSKEASGLTDKSDWHIIFDEIQYCRDWEVHLKSLVDSYRKDKFIVSGSAAAALKFASNESGAGRFTDFLLPPLTFNEYISLKGLDRLIKPIQLKWNDKQTEFYSTSHLDELNRHFLDYINYGGYPEVILSEKIQANPGRYIRQDIVDKVILRDLPSLYGISDTRELYSLFTTIAYNSGGEFSLETLSKQSQVPKNTLKKYIEYLEAAFLIKQVKRIDQSGKRFKRDNFFKIYLTNPSLRSALFTPITSTDEMIGNMVETAIFAQWMHRDWFTPYYARWSNGEVDMVGLSDNTLKPIWALEIKWSDRYFKKPKELKSLIKFCQENSIKTPIVTSISKEGEIEYADVLFQFLPSSAYAYTVGKRTLDTKIKNKHFTKKRYEIRFYCLVKNRLQIN</sequence>
<dbReference type="PANTHER" id="PTHR33295">
    <property type="entry name" value="ATPASE"/>
    <property type="match status" value="1"/>
</dbReference>
<dbReference type="eggNOG" id="COG1373">
    <property type="taxonomic scope" value="Bacteria"/>
</dbReference>
<evidence type="ECO:0000313" key="3">
    <source>
        <dbReference type="EMBL" id="EPR66913.1"/>
    </source>
</evidence>
<reference evidence="3 4" key="1">
    <citation type="journal article" date="2013" name="Genome Announc.">
        <title>Draft Genome Sequence of Cyclobacterium qasimii Strain M12-11BT, Isolated from Arctic Marine Sediment.</title>
        <authorList>
            <person name="Shivaji S."/>
            <person name="Ara S."/>
            <person name="Singh A."/>
            <person name="Kumar Pinnaka A."/>
        </authorList>
    </citation>
    <scope>NUCLEOTIDE SEQUENCE [LARGE SCALE GENOMIC DNA]</scope>
    <source>
        <strain evidence="3 4">M12-11B</strain>
    </source>
</reference>
<dbReference type="RefSeq" id="WP_020891178.1">
    <property type="nucleotide sequence ID" value="NZ_ATNM01000139.1"/>
</dbReference>
<name>S7WS29_9BACT</name>
<dbReference type="PATRIC" id="fig|641524.5.peg.4141"/>
<dbReference type="OrthoDB" id="9801840at2"/>
<dbReference type="PANTHER" id="PTHR33295:SF18">
    <property type="entry name" value="AAA+ ATPASE DOMAIN-CONTAINING PROTEIN"/>
    <property type="match status" value="1"/>
</dbReference>
<dbReference type="Proteomes" id="UP000014974">
    <property type="component" value="Unassembled WGS sequence"/>
</dbReference>
<organism evidence="3 4">
    <name type="scientific">Cyclobacterium qasimii M12-11B</name>
    <dbReference type="NCBI Taxonomy" id="641524"/>
    <lineage>
        <taxon>Bacteria</taxon>
        <taxon>Pseudomonadati</taxon>
        <taxon>Bacteroidota</taxon>
        <taxon>Cytophagia</taxon>
        <taxon>Cytophagales</taxon>
        <taxon>Cyclobacteriaceae</taxon>
        <taxon>Cyclobacterium</taxon>
    </lineage>
</organism>
<evidence type="ECO:0000259" key="2">
    <source>
        <dbReference type="Pfam" id="PF13635"/>
    </source>
</evidence>
<dbReference type="EMBL" id="ATNM01000139">
    <property type="protein sequence ID" value="EPR66913.1"/>
    <property type="molecule type" value="Genomic_DNA"/>
</dbReference>
<feature type="domain" description="AAA" evidence="1">
    <location>
        <begin position="52"/>
        <end position="184"/>
    </location>
</feature>
<gene>
    <name evidence="3" type="ORF">ADICYQ_4174</name>
</gene>
<dbReference type="InterPro" id="IPR025420">
    <property type="entry name" value="DUF4143"/>
</dbReference>
<protein>
    <submittedName>
        <fullName evidence="3">ATPase (AAA+ superfamily)</fullName>
    </submittedName>
</protein>